<protein>
    <submittedName>
        <fullName evidence="1">Uncharacterized protein</fullName>
    </submittedName>
</protein>
<evidence type="ECO:0000313" key="2">
    <source>
        <dbReference type="Proteomes" id="UP000323597"/>
    </source>
</evidence>
<evidence type="ECO:0000313" key="1">
    <source>
        <dbReference type="EMBL" id="TYJ11654.1"/>
    </source>
</evidence>
<sequence length="44" mass="5010">MARPRSKSVSDMRGGQRWRWWRTWGGLSGGCSARVLCFLKVLLG</sequence>
<gene>
    <name evidence="1" type="ORF">E1A91_A11G291600v1</name>
</gene>
<accession>A0A5D2XCW5</accession>
<dbReference type="EMBL" id="CM017646">
    <property type="protein sequence ID" value="TYJ11654.1"/>
    <property type="molecule type" value="Genomic_DNA"/>
</dbReference>
<dbReference type="Proteomes" id="UP000323597">
    <property type="component" value="Chromosome A11"/>
</dbReference>
<keyword evidence="2" id="KW-1185">Reference proteome</keyword>
<organism evidence="1 2">
    <name type="scientific">Gossypium mustelinum</name>
    <name type="common">Cotton</name>
    <name type="synonym">Gossypium caicoense</name>
    <dbReference type="NCBI Taxonomy" id="34275"/>
    <lineage>
        <taxon>Eukaryota</taxon>
        <taxon>Viridiplantae</taxon>
        <taxon>Streptophyta</taxon>
        <taxon>Embryophyta</taxon>
        <taxon>Tracheophyta</taxon>
        <taxon>Spermatophyta</taxon>
        <taxon>Magnoliopsida</taxon>
        <taxon>eudicotyledons</taxon>
        <taxon>Gunneridae</taxon>
        <taxon>Pentapetalae</taxon>
        <taxon>rosids</taxon>
        <taxon>malvids</taxon>
        <taxon>Malvales</taxon>
        <taxon>Malvaceae</taxon>
        <taxon>Malvoideae</taxon>
        <taxon>Gossypium</taxon>
    </lineage>
</organism>
<name>A0A5D2XCW5_GOSMU</name>
<reference evidence="1 2" key="1">
    <citation type="submission" date="2019-07" db="EMBL/GenBank/DDBJ databases">
        <title>WGS assembly of Gossypium mustelinum.</title>
        <authorList>
            <person name="Chen Z.J."/>
            <person name="Sreedasyam A."/>
            <person name="Ando A."/>
            <person name="Song Q."/>
            <person name="De L."/>
            <person name="Hulse-Kemp A."/>
            <person name="Ding M."/>
            <person name="Ye W."/>
            <person name="Kirkbride R."/>
            <person name="Jenkins J."/>
            <person name="Plott C."/>
            <person name="Lovell J."/>
            <person name="Lin Y.-M."/>
            <person name="Vaughn R."/>
            <person name="Liu B."/>
            <person name="Li W."/>
            <person name="Simpson S."/>
            <person name="Scheffler B."/>
            <person name="Saski C."/>
            <person name="Grover C."/>
            <person name="Hu G."/>
            <person name="Conover J."/>
            <person name="Carlson J."/>
            <person name="Shu S."/>
            <person name="Boston L."/>
            <person name="Williams M."/>
            <person name="Peterson D."/>
            <person name="Mcgee K."/>
            <person name="Jones D."/>
            <person name="Wendel J."/>
            <person name="Stelly D."/>
            <person name="Grimwood J."/>
            <person name="Schmutz J."/>
        </authorList>
    </citation>
    <scope>NUCLEOTIDE SEQUENCE [LARGE SCALE GENOMIC DNA]</scope>
    <source>
        <strain evidence="1">1408120.09</strain>
    </source>
</reference>
<proteinExistence type="predicted"/>
<dbReference type="AlphaFoldDB" id="A0A5D2XCW5"/>